<evidence type="ECO:0000313" key="3">
    <source>
        <dbReference type="EMBL" id="MEE3717734.1"/>
    </source>
</evidence>
<dbReference type="EMBL" id="JAZBJZ010000051">
    <property type="protein sequence ID" value="MEE3717734.1"/>
    <property type="molecule type" value="Genomic_DNA"/>
</dbReference>
<feature type="transmembrane region" description="Helical" evidence="1">
    <location>
        <begin position="181"/>
        <end position="201"/>
    </location>
</feature>
<comment type="caution">
    <text evidence="3">The sequence shown here is derived from an EMBL/GenBank/DDBJ whole genome shotgun (WGS) entry which is preliminary data.</text>
</comment>
<accession>A0AAW9Q1L9</accession>
<name>A0AAW9Q1L9_9CYAN</name>
<evidence type="ECO:0000313" key="4">
    <source>
        <dbReference type="Proteomes" id="UP001333818"/>
    </source>
</evidence>
<evidence type="ECO:0000256" key="1">
    <source>
        <dbReference type="SAM" id="Phobius"/>
    </source>
</evidence>
<dbReference type="Pfam" id="PF02517">
    <property type="entry name" value="Rce1-like"/>
    <property type="match status" value="1"/>
</dbReference>
<dbReference type="InterPro" id="IPR003675">
    <property type="entry name" value="Rce1/LyrA-like_dom"/>
</dbReference>
<dbReference type="GO" id="GO:0004175">
    <property type="term" value="F:endopeptidase activity"/>
    <property type="evidence" value="ECO:0007669"/>
    <property type="project" value="UniProtKB-ARBA"/>
</dbReference>
<dbReference type="EC" id="3.4.-.-" evidence="3"/>
<feature type="transmembrane region" description="Helical" evidence="1">
    <location>
        <begin position="21"/>
        <end position="41"/>
    </location>
</feature>
<keyword evidence="1" id="KW-1133">Transmembrane helix</keyword>
<feature type="transmembrane region" description="Helical" evidence="1">
    <location>
        <begin position="246"/>
        <end position="266"/>
    </location>
</feature>
<feature type="transmembrane region" description="Helical" evidence="1">
    <location>
        <begin position="156"/>
        <end position="175"/>
    </location>
</feature>
<dbReference type="PANTHER" id="PTHR43592:SF20">
    <property type="entry name" value="ALPHA_BETA-HYDROLASES SUPERFAMILY PROTEIN"/>
    <property type="match status" value="1"/>
</dbReference>
<dbReference type="PANTHER" id="PTHR43592">
    <property type="entry name" value="CAAX AMINO TERMINAL PROTEASE"/>
    <property type="match status" value="1"/>
</dbReference>
<feature type="domain" description="CAAX prenyl protease 2/Lysostaphin resistance protein A-like" evidence="2">
    <location>
        <begin position="124"/>
        <end position="218"/>
    </location>
</feature>
<dbReference type="GO" id="GO:0080120">
    <property type="term" value="P:CAAX-box protein maturation"/>
    <property type="evidence" value="ECO:0007669"/>
    <property type="project" value="UniProtKB-ARBA"/>
</dbReference>
<keyword evidence="1" id="KW-0472">Membrane</keyword>
<protein>
    <submittedName>
        <fullName evidence="3">CPBP family intramembrane glutamic endopeptidase</fullName>
        <ecNumber evidence="3">3.4.-.-</ecNumber>
    </submittedName>
</protein>
<dbReference type="RefSeq" id="WP_330484165.1">
    <property type="nucleotide sequence ID" value="NZ_JAZBJZ010000051.1"/>
</dbReference>
<feature type="transmembrane region" description="Helical" evidence="1">
    <location>
        <begin position="47"/>
        <end position="65"/>
    </location>
</feature>
<dbReference type="Proteomes" id="UP001333818">
    <property type="component" value="Unassembled WGS sequence"/>
</dbReference>
<sequence>MNLPKSFQSVATYPAPVRLGLFLLLLATLWLPIAAPIFLIFGDRSGAYLVVFLYSLFIWLIGEWGRKVVKTNKPYTHYGLVFNASSGRACLLGISLGATILFALMQVQVFLGWQSWQGGADWQGAILAGLLTGVGVGFAEELLFRGWFLTELNQDYGKGRSLWICSILYAVLHFLKPIEFILASWVQFPGLVLLGICLVLARHLFKGSLGFAIGLHGGLVWGYYIVNTTHWLKPTQAVSELFTGINGNPLAGLLGLAFLTILAVGLKFSRVKFSRS</sequence>
<proteinExistence type="predicted"/>
<reference evidence="3" key="1">
    <citation type="submission" date="2024-01" db="EMBL/GenBank/DDBJ databases">
        <title>Bank of Algae and Cyanobacteria of the Azores (BACA) strain genomes.</title>
        <authorList>
            <person name="Luz R."/>
            <person name="Cordeiro R."/>
            <person name="Fonseca A."/>
            <person name="Goncalves V."/>
        </authorList>
    </citation>
    <scope>NUCLEOTIDE SEQUENCE</scope>
    <source>
        <strain evidence="3">BACA0141</strain>
    </source>
</reference>
<organism evidence="3 4">
    <name type="scientific">Tumidithrix elongata BACA0141</name>
    <dbReference type="NCBI Taxonomy" id="2716417"/>
    <lineage>
        <taxon>Bacteria</taxon>
        <taxon>Bacillati</taxon>
        <taxon>Cyanobacteriota</taxon>
        <taxon>Cyanophyceae</taxon>
        <taxon>Pseudanabaenales</taxon>
        <taxon>Pseudanabaenaceae</taxon>
        <taxon>Tumidithrix</taxon>
        <taxon>Tumidithrix elongata</taxon>
    </lineage>
</organism>
<keyword evidence="1" id="KW-0812">Transmembrane</keyword>
<dbReference type="AlphaFoldDB" id="A0AAW9Q1L9"/>
<feature type="transmembrane region" description="Helical" evidence="1">
    <location>
        <begin position="86"/>
        <end position="105"/>
    </location>
</feature>
<feature type="transmembrane region" description="Helical" evidence="1">
    <location>
        <begin position="208"/>
        <end position="226"/>
    </location>
</feature>
<keyword evidence="3" id="KW-0378">Hydrolase</keyword>
<keyword evidence="4" id="KW-1185">Reference proteome</keyword>
<evidence type="ECO:0000259" key="2">
    <source>
        <dbReference type="Pfam" id="PF02517"/>
    </source>
</evidence>
<gene>
    <name evidence="3" type="ORF">V2H45_13415</name>
</gene>
<feature type="transmembrane region" description="Helical" evidence="1">
    <location>
        <begin position="125"/>
        <end position="144"/>
    </location>
</feature>